<keyword evidence="2" id="KW-0732">Signal</keyword>
<proteinExistence type="predicted"/>
<feature type="region of interest" description="Disordered" evidence="1">
    <location>
        <begin position="29"/>
        <end position="59"/>
    </location>
</feature>
<protein>
    <submittedName>
        <fullName evidence="3">Family 4 carbohydrate esterase</fullName>
    </submittedName>
</protein>
<dbReference type="STRING" id="106004.A0A1Y2FPW0"/>
<accession>A0A1Y2FPW0</accession>
<dbReference type="InterPro" id="IPR052740">
    <property type="entry name" value="CE4"/>
</dbReference>
<sequence length="525" mass="56018">MAPSLRGTVLASLLLLSVPLAHAHPLHTDCKPPKLVRRQTVSTGEGSAPSGPTSSTESAGYSCDASTCKLPDCLCASTSPPGGLSPTDVPQFVTFTSDDAMQSYTLEVLNYFFADRKNPNGCPVKTTFFNSLTYNNFSMITDFYVAGNEVADHTMTHVGAPNASEINGNLAALNAFSGIPLADLAGFRAPMLNFTADTLTTLHESDFLYDSSATAATPADAAGTDAFWPYTLDNGLSNNCLDVENVCQGKLKLPGLWEIPMYATFAGDNAADIHLMDPWLDSANVSDVVEWMKSSFLTHYNGNRQPFGIYSHPIHLAVGYPGVTDPNETRDAIKGFLDWLQTHDNVWFVTNQMMLDWIRNPVTNANIASSSALTCEVPDVPTTTKICNGIEVNELGLLDQCPFIDFPWTTCYGCPTVPPTPDNPVPPQNTSIGGVRHRLPTNCSTPFFDPIANTCLCDSSSCAFTDTTRPIGNYSSGTGTDGSSSAVPSATSIPRQASAADKRLVVQVGLSVALGVAAVLIAKWA</sequence>
<dbReference type="PANTHER" id="PTHR45985">
    <property type="match status" value="1"/>
</dbReference>
<dbReference type="PANTHER" id="PTHR45985:SF3">
    <property type="entry name" value="CHITIN DEACETYLASE-LIKE 4"/>
    <property type="match status" value="1"/>
</dbReference>
<comment type="caution">
    <text evidence="3">The sequence shown here is derived from an EMBL/GenBank/DDBJ whole genome shotgun (WGS) entry which is preliminary data.</text>
</comment>
<dbReference type="InParanoid" id="A0A1Y2FPW0"/>
<dbReference type="Proteomes" id="UP000193467">
    <property type="component" value="Unassembled WGS sequence"/>
</dbReference>
<dbReference type="CDD" id="cd10919">
    <property type="entry name" value="CE4_CDA_like"/>
    <property type="match status" value="1"/>
</dbReference>
<dbReference type="EMBL" id="MCGR01000015">
    <property type="protein sequence ID" value="ORY86031.1"/>
    <property type="molecule type" value="Genomic_DNA"/>
</dbReference>
<feature type="signal peptide" evidence="2">
    <location>
        <begin position="1"/>
        <end position="23"/>
    </location>
</feature>
<dbReference type="SUPFAM" id="SSF88713">
    <property type="entry name" value="Glycoside hydrolase/deacetylase"/>
    <property type="match status" value="1"/>
</dbReference>
<keyword evidence="4" id="KW-1185">Reference proteome</keyword>
<feature type="chain" id="PRO_5012960263" evidence="2">
    <location>
        <begin position="24"/>
        <end position="525"/>
    </location>
</feature>
<dbReference type="GO" id="GO:0005975">
    <property type="term" value="P:carbohydrate metabolic process"/>
    <property type="evidence" value="ECO:0007669"/>
    <property type="project" value="InterPro"/>
</dbReference>
<gene>
    <name evidence="3" type="ORF">BCR35DRAFT_302679</name>
</gene>
<reference evidence="3 4" key="1">
    <citation type="submission" date="2016-07" db="EMBL/GenBank/DDBJ databases">
        <title>Pervasive Adenine N6-methylation of Active Genes in Fungi.</title>
        <authorList>
            <consortium name="DOE Joint Genome Institute"/>
            <person name="Mondo S.J."/>
            <person name="Dannebaum R.O."/>
            <person name="Kuo R.C."/>
            <person name="Labutti K."/>
            <person name="Haridas S."/>
            <person name="Kuo A."/>
            <person name="Salamov A."/>
            <person name="Ahrendt S.R."/>
            <person name="Lipzen A."/>
            <person name="Sullivan W."/>
            <person name="Andreopoulos W.B."/>
            <person name="Clum A."/>
            <person name="Lindquist E."/>
            <person name="Daum C."/>
            <person name="Ramamoorthy G.K."/>
            <person name="Gryganskyi A."/>
            <person name="Culley D."/>
            <person name="Magnuson J.K."/>
            <person name="James T.Y."/>
            <person name="O'Malley M.A."/>
            <person name="Stajich J.E."/>
            <person name="Spatafora J.W."/>
            <person name="Visel A."/>
            <person name="Grigoriev I.V."/>
        </authorList>
    </citation>
    <scope>NUCLEOTIDE SEQUENCE [LARGE SCALE GENOMIC DNA]</scope>
    <source>
        <strain evidence="3 4">62-1032</strain>
    </source>
</reference>
<evidence type="ECO:0000256" key="2">
    <source>
        <dbReference type="SAM" id="SignalP"/>
    </source>
</evidence>
<evidence type="ECO:0000256" key="1">
    <source>
        <dbReference type="SAM" id="MobiDB-lite"/>
    </source>
</evidence>
<evidence type="ECO:0000313" key="3">
    <source>
        <dbReference type="EMBL" id="ORY86031.1"/>
    </source>
</evidence>
<dbReference type="InterPro" id="IPR011330">
    <property type="entry name" value="Glyco_hydro/deAcase_b/a-brl"/>
</dbReference>
<evidence type="ECO:0000313" key="4">
    <source>
        <dbReference type="Proteomes" id="UP000193467"/>
    </source>
</evidence>
<dbReference type="OrthoDB" id="504708at2759"/>
<name>A0A1Y2FPW0_9BASI</name>
<dbReference type="Gene3D" id="3.20.20.370">
    <property type="entry name" value="Glycoside hydrolase/deacetylase"/>
    <property type="match status" value="1"/>
</dbReference>
<organism evidence="3 4">
    <name type="scientific">Leucosporidium creatinivorum</name>
    <dbReference type="NCBI Taxonomy" id="106004"/>
    <lineage>
        <taxon>Eukaryota</taxon>
        <taxon>Fungi</taxon>
        <taxon>Dikarya</taxon>
        <taxon>Basidiomycota</taxon>
        <taxon>Pucciniomycotina</taxon>
        <taxon>Microbotryomycetes</taxon>
        <taxon>Leucosporidiales</taxon>
        <taxon>Leucosporidium</taxon>
    </lineage>
</organism>
<feature type="compositionally biased region" description="Polar residues" evidence="1">
    <location>
        <begin position="39"/>
        <end position="59"/>
    </location>
</feature>
<dbReference type="AlphaFoldDB" id="A0A1Y2FPW0"/>